<feature type="compositionally biased region" description="Pro residues" evidence="2">
    <location>
        <begin position="43"/>
        <end position="53"/>
    </location>
</feature>
<protein>
    <submittedName>
        <fullName evidence="3">Uncharacterized protein</fullName>
    </submittedName>
</protein>
<dbReference type="STRING" id="154538.A0A1M2VBX2"/>
<evidence type="ECO:0000313" key="3">
    <source>
        <dbReference type="EMBL" id="OJT05099.1"/>
    </source>
</evidence>
<feature type="compositionally biased region" description="Polar residues" evidence="2">
    <location>
        <begin position="443"/>
        <end position="455"/>
    </location>
</feature>
<dbReference type="OrthoDB" id="3366922at2759"/>
<feature type="compositionally biased region" description="Low complexity" evidence="2">
    <location>
        <begin position="298"/>
        <end position="309"/>
    </location>
</feature>
<proteinExistence type="predicted"/>
<organism evidence="3 4">
    <name type="scientific">Trametes pubescens</name>
    <name type="common">White-rot fungus</name>
    <dbReference type="NCBI Taxonomy" id="154538"/>
    <lineage>
        <taxon>Eukaryota</taxon>
        <taxon>Fungi</taxon>
        <taxon>Dikarya</taxon>
        <taxon>Basidiomycota</taxon>
        <taxon>Agaricomycotina</taxon>
        <taxon>Agaricomycetes</taxon>
        <taxon>Polyporales</taxon>
        <taxon>Polyporaceae</taxon>
        <taxon>Trametes</taxon>
    </lineage>
</organism>
<comment type="caution">
    <text evidence="3">The sequence shown here is derived from an EMBL/GenBank/DDBJ whole genome shotgun (WGS) entry which is preliminary data.</text>
</comment>
<evidence type="ECO:0000256" key="2">
    <source>
        <dbReference type="SAM" id="MobiDB-lite"/>
    </source>
</evidence>
<name>A0A1M2VBX2_TRAPU</name>
<feature type="coiled-coil region" evidence="1">
    <location>
        <begin position="236"/>
        <end position="271"/>
    </location>
</feature>
<keyword evidence="1" id="KW-0175">Coiled coil</keyword>
<evidence type="ECO:0000256" key="1">
    <source>
        <dbReference type="SAM" id="Coils"/>
    </source>
</evidence>
<dbReference type="AlphaFoldDB" id="A0A1M2VBX2"/>
<keyword evidence="4" id="KW-1185">Reference proteome</keyword>
<dbReference type="EMBL" id="MNAD01001491">
    <property type="protein sequence ID" value="OJT05099.1"/>
    <property type="molecule type" value="Genomic_DNA"/>
</dbReference>
<gene>
    <name evidence="3" type="ORF">TRAPUB_4164</name>
</gene>
<feature type="compositionally biased region" description="Polar residues" evidence="2">
    <location>
        <begin position="367"/>
        <end position="383"/>
    </location>
</feature>
<sequence length="671" mass="72734">MDPDDYFDDDLVLDDNALAVLDQAESQFKAAQQQVVGERRPADAPPPVEPPPSKRQKTSHGSNEVEPAFVVHSVEDDEGLPEISVLVGGGSYKYPAAQRAAANALAAQLRGSVEESSRVAPPKPPEPVRTIVHAPPTAPPVQNVPLAKSVSASNVSACANAPAPSPAPSAPAPSTSQLSGAQPQAGTKLILKENAEAKKIMQEERNARYAKEGEVSILRKTMEKTIKDHLAEVARIKAARETAEAGQAQLRKEMAEERERLRTEYMFKRHELETNVRKTPWSVRIKRPENQGPLTPVSAAAQRRQAAASPQHGGPSSIFQTPSRSRIDKSLPNSPERQRRKKVVDSPPPKKPARLPGFYNAFEPSPLKTSLQLSQAVQSTQINGKGKQRVEEPSFDLQNLPAEDLFFNPRPTHDEAQARSSPFSSPPQEEQREEVPVPEPNVQKDSSGPSNSAEPLSSPPAEDDVDMKDETKPAEPAAPAEPLLTPDWTKELQGIILTHKHRGSKQPTFQSLLNHVMPATAPLERDQEYTAQIAQLLESLGDVAHMSADEDADDIVHSVGRTLSTMGRILSGVGSITILAALLDLIKVTALFVPAFIPLALAPRSEEGVDAPPELLLLLCDVVCNHLTPIAGGVDEGRTELATEALALLEVVCWYTPPDLALRYEPFRVPS</sequence>
<dbReference type="Proteomes" id="UP000184267">
    <property type="component" value="Unassembled WGS sequence"/>
</dbReference>
<evidence type="ECO:0000313" key="4">
    <source>
        <dbReference type="Proteomes" id="UP000184267"/>
    </source>
</evidence>
<feature type="compositionally biased region" description="Low complexity" evidence="2">
    <location>
        <begin position="419"/>
        <end position="428"/>
    </location>
</feature>
<reference evidence="3 4" key="1">
    <citation type="submission" date="2016-10" db="EMBL/GenBank/DDBJ databases">
        <title>Genome sequence of the basidiomycete white-rot fungus Trametes pubescens.</title>
        <authorList>
            <person name="Makela M.R."/>
            <person name="Granchi Z."/>
            <person name="Peng M."/>
            <person name="De Vries R.P."/>
            <person name="Grigoriev I."/>
            <person name="Riley R."/>
            <person name="Hilden K."/>
        </authorList>
    </citation>
    <scope>NUCLEOTIDE SEQUENCE [LARGE SCALE GENOMIC DNA]</scope>
    <source>
        <strain evidence="3 4">FBCC735</strain>
    </source>
</reference>
<feature type="region of interest" description="Disordered" evidence="2">
    <location>
        <begin position="108"/>
        <end position="188"/>
    </location>
</feature>
<accession>A0A1M2VBX2</accession>
<feature type="compositionally biased region" description="Low complexity" evidence="2">
    <location>
        <begin position="149"/>
        <end position="162"/>
    </location>
</feature>
<feature type="region of interest" description="Disordered" evidence="2">
    <location>
        <begin position="29"/>
        <end position="66"/>
    </location>
</feature>
<feature type="region of interest" description="Disordered" evidence="2">
    <location>
        <begin position="281"/>
        <end position="487"/>
    </location>
</feature>